<keyword evidence="5" id="KW-1185">Reference proteome</keyword>
<proteinExistence type="predicted"/>
<evidence type="ECO:0000256" key="1">
    <source>
        <dbReference type="PROSITE-ProRule" id="PRU00497"/>
    </source>
</evidence>
<accession>A0A9P0L336</accession>
<dbReference type="GO" id="GO:0042302">
    <property type="term" value="F:structural constituent of cuticle"/>
    <property type="evidence" value="ECO:0007669"/>
    <property type="project" value="UniProtKB-UniRule"/>
</dbReference>
<feature type="chain" id="PRO_5040140445" description="Larval cuticle protein LCP-30" evidence="3">
    <location>
        <begin position="20"/>
        <end position="381"/>
    </location>
</feature>
<keyword evidence="3" id="KW-0732">Signal</keyword>
<sequence>MKAAIVVCSFFLLLGVCQAKAFDVPYSRVVHPGEKIEKDNPYFRYVKEGDYIPDTEYVSAASSGSPVRYRQPIKGGGQEGQYVPGDEGKYRPEASQRNAVSSPRPYVHSNAGTYRPEASRTLSVSSPKPYVSSAGTYRPEVSPSSSIVTSPRPFVTSGSGAYKPESVSSTVRPASNPKRYAPNNQAFFTSNQIKYRPSASSITGNAVQYLAQGQYFPDDTGRYIHDDSGRYIPDYSGLWQDDGTGRYTHMDVPYKPEATVIRKQYLIPYGLFPGAKYGTFDDSRWRILRLINDQNKEGYHYDFETENEIFGAQDAVIQNKGTEDETINAQGYYKYTGPNNIIYEVEYTADENGFIPTAAHLHPALKRALEYQLKSKENNKK</sequence>
<dbReference type="PROSITE" id="PS51155">
    <property type="entry name" value="CHIT_BIND_RR_2"/>
    <property type="match status" value="1"/>
</dbReference>
<dbReference type="Proteomes" id="UP001152888">
    <property type="component" value="Unassembled WGS sequence"/>
</dbReference>
<dbReference type="InterPro" id="IPR000618">
    <property type="entry name" value="Insect_cuticle"/>
</dbReference>
<dbReference type="EMBL" id="CAKOFQ010006932">
    <property type="protein sequence ID" value="CAH1983134.1"/>
    <property type="molecule type" value="Genomic_DNA"/>
</dbReference>
<protein>
    <recommendedName>
        <fullName evidence="6">Larval cuticle protein LCP-30</fullName>
    </recommendedName>
</protein>
<evidence type="ECO:0000313" key="4">
    <source>
        <dbReference type="EMBL" id="CAH1983134.1"/>
    </source>
</evidence>
<gene>
    <name evidence="4" type="ORF">ACAOBT_LOCUS15391</name>
</gene>
<feature type="signal peptide" evidence="3">
    <location>
        <begin position="1"/>
        <end position="19"/>
    </location>
</feature>
<dbReference type="AlphaFoldDB" id="A0A9P0L336"/>
<keyword evidence="1" id="KW-0193">Cuticle</keyword>
<feature type="region of interest" description="Disordered" evidence="2">
    <location>
        <begin position="68"/>
        <end position="178"/>
    </location>
</feature>
<dbReference type="OrthoDB" id="6379191at2759"/>
<evidence type="ECO:0000256" key="3">
    <source>
        <dbReference type="SAM" id="SignalP"/>
    </source>
</evidence>
<evidence type="ECO:0000313" key="5">
    <source>
        <dbReference type="Proteomes" id="UP001152888"/>
    </source>
</evidence>
<reference evidence="4" key="1">
    <citation type="submission" date="2022-03" db="EMBL/GenBank/DDBJ databases">
        <authorList>
            <person name="Sayadi A."/>
        </authorList>
    </citation>
    <scope>NUCLEOTIDE SEQUENCE</scope>
</reference>
<name>A0A9P0L336_ACAOB</name>
<evidence type="ECO:0008006" key="6">
    <source>
        <dbReference type="Google" id="ProtNLM"/>
    </source>
</evidence>
<dbReference type="Pfam" id="PF00379">
    <property type="entry name" value="Chitin_bind_4"/>
    <property type="match status" value="1"/>
</dbReference>
<evidence type="ECO:0000256" key="2">
    <source>
        <dbReference type="SAM" id="MobiDB-lite"/>
    </source>
</evidence>
<organism evidence="4 5">
    <name type="scientific">Acanthoscelides obtectus</name>
    <name type="common">Bean weevil</name>
    <name type="synonym">Bruchus obtectus</name>
    <dbReference type="NCBI Taxonomy" id="200917"/>
    <lineage>
        <taxon>Eukaryota</taxon>
        <taxon>Metazoa</taxon>
        <taxon>Ecdysozoa</taxon>
        <taxon>Arthropoda</taxon>
        <taxon>Hexapoda</taxon>
        <taxon>Insecta</taxon>
        <taxon>Pterygota</taxon>
        <taxon>Neoptera</taxon>
        <taxon>Endopterygota</taxon>
        <taxon>Coleoptera</taxon>
        <taxon>Polyphaga</taxon>
        <taxon>Cucujiformia</taxon>
        <taxon>Chrysomeloidea</taxon>
        <taxon>Chrysomelidae</taxon>
        <taxon>Bruchinae</taxon>
        <taxon>Bruchini</taxon>
        <taxon>Acanthoscelides</taxon>
    </lineage>
</organism>
<comment type="caution">
    <text evidence="4">The sequence shown here is derived from an EMBL/GenBank/DDBJ whole genome shotgun (WGS) entry which is preliminary data.</text>
</comment>